<evidence type="ECO:0000259" key="8">
    <source>
        <dbReference type="Pfam" id="PF01171"/>
    </source>
</evidence>
<dbReference type="Pfam" id="PF09179">
    <property type="entry name" value="TilS"/>
    <property type="match status" value="1"/>
</dbReference>
<feature type="domain" description="tRNA(Ile)-lysidine/2-thiocytidine synthase N-terminal" evidence="8">
    <location>
        <begin position="28"/>
        <end position="194"/>
    </location>
</feature>
<protein>
    <recommendedName>
        <fullName evidence="7">tRNA(Ile)-lysidine synthase</fullName>
        <ecNumber evidence="7">6.3.4.19</ecNumber>
    </recommendedName>
    <alternativeName>
        <fullName evidence="7">tRNA(Ile)-2-lysyl-cytidine synthase</fullName>
    </alternativeName>
    <alternativeName>
        <fullName evidence="7">tRNA(Ile)-lysidine synthetase</fullName>
    </alternativeName>
</protein>
<keyword evidence="3 7" id="KW-0819">tRNA processing</keyword>
<dbReference type="PANTHER" id="PTHR43033">
    <property type="entry name" value="TRNA(ILE)-LYSIDINE SYNTHASE-RELATED"/>
    <property type="match status" value="1"/>
</dbReference>
<keyword evidence="5 7" id="KW-0067">ATP-binding</keyword>
<keyword evidence="2 7" id="KW-0436">Ligase</keyword>
<dbReference type="SUPFAM" id="SSF52402">
    <property type="entry name" value="Adenine nucleotide alpha hydrolases-like"/>
    <property type="match status" value="1"/>
</dbReference>
<comment type="subcellular location">
    <subcellularLocation>
        <location evidence="7">Cytoplasm</location>
    </subcellularLocation>
</comment>
<keyword evidence="4 7" id="KW-0547">Nucleotide-binding</keyword>
<dbReference type="InterPro" id="IPR012795">
    <property type="entry name" value="tRNA_Ile_lys_synt_N"/>
</dbReference>
<dbReference type="CDD" id="cd01992">
    <property type="entry name" value="TilS_N"/>
    <property type="match status" value="1"/>
</dbReference>
<evidence type="ECO:0000313" key="10">
    <source>
        <dbReference type="EMBL" id="ANE78985.1"/>
    </source>
</evidence>
<comment type="similarity">
    <text evidence="7">Belongs to the tRNA(Ile)-lysidine synthase family.</text>
</comment>
<evidence type="ECO:0000256" key="1">
    <source>
        <dbReference type="ARBA" id="ARBA00022490"/>
    </source>
</evidence>
<dbReference type="InterPro" id="IPR014729">
    <property type="entry name" value="Rossmann-like_a/b/a_fold"/>
</dbReference>
<feature type="binding site" evidence="7">
    <location>
        <begin position="33"/>
        <end position="38"/>
    </location>
    <ligand>
        <name>ATP</name>
        <dbReference type="ChEBI" id="CHEBI:30616"/>
    </ligand>
</feature>
<proteinExistence type="inferred from homology"/>
<dbReference type="GO" id="GO:0005737">
    <property type="term" value="C:cytoplasm"/>
    <property type="evidence" value="ECO:0007669"/>
    <property type="project" value="UniProtKB-SubCell"/>
</dbReference>
<evidence type="ECO:0000256" key="4">
    <source>
        <dbReference type="ARBA" id="ARBA00022741"/>
    </source>
</evidence>
<dbReference type="EC" id="6.3.4.19" evidence="7"/>
<evidence type="ECO:0000256" key="6">
    <source>
        <dbReference type="ARBA" id="ARBA00048539"/>
    </source>
</evidence>
<dbReference type="InterPro" id="IPR015262">
    <property type="entry name" value="tRNA_Ile_lys_synt_subst-bd"/>
</dbReference>
<dbReference type="InterPro" id="IPR012094">
    <property type="entry name" value="tRNA_Ile_lys_synt"/>
</dbReference>
<dbReference type="STRING" id="1682113.A7U43_06290"/>
<evidence type="ECO:0000256" key="2">
    <source>
        <dbReference type="ARBA" id="ARBA00022598"/>
    </source>
</evidence>
<evidence type="ECO:0000256" key="5">
    <source>
        <dbReference type="ARBA" id="ARBA00022840"/>
    </source>
</evidence>
<dbReference type="GO" id="GO:0006400">
    <property type="term" value="P:tRNA modification"/>
    <property type="evidence" value="ECO:0007669"/>
    <property type="project" value="UniProtKB-UniRule"/>
</dbReference>
<organism evidence="10 11">
    <name type="scientific">Mycobacterium adipatum</name>
    <dbReference type="NCBI Taxonomy" id="1682113"/>
    <lineage>
        <taxon>Bacteria</taxon>
        <taxon>Bacillati</taxon>
        <taxon>Actinomycetota</taxon>
        <taxon>Actinomycetes</taxon>
        <taxon>Mycobacteriales</taxon>
        <taxon>Mycobacteriaceae</taxon>
        <taxon>Mycobacterium</taxon>
    </lineage>
</organism>
<sequence length="318" mass="33114">MDRSGPVAQLRAAVVAFADAHLEDGGPWCVGLSGGADSLAMTAVAAPLRPTTALIVDHGLQAGSADIAEWARAQAIALGCVDAQVLRVDVGTVGGPEAAARTARHAALQSARDGAPVLLAHTLDDQAETVLLGLGRGSGARSLAGMRAYDAPWCRPLLGVRREATAAACAELGLTPWQDPHNIDPRFTRVRLRTEVLPLLEEVLGGGVAEALARTAAALREDTEALDAAAAEIGPHEGPLPLADLHGLSAAVRRRVIRSWLLSGGACDLSDSQIRSVDVLVTAWRGQGGVAVPSKLPRQRLFAARRDGALVLYRQPVI</sequence>
<dbReference type="GO" id="GO:0005524">
    <property type="term" value="F:ATP binding"/>
    <property type="evidence" value="ECO:0007669"/>
    <property type="project" value="UniProtKB-UniRule"/>
</dbReference>
<dbReference type="Gene3D" id="1.20.59.20">
    <property type="match status" value="1"/>
</dbReference>
<evidence type="ECO:0000313" key="11">
    <source>
        <dbReference type="Proteomes" id="UP000077143"/>
    </source>
</evidence>
<evidence type="ECO:0000259" key="9">
    <source>
        <dbReference type="Pfam" id="PF09179"/>
    </source>
</evidence>
<comment type="catalytic activity">
    <reaction evidence="6 7">
        <text>cytidine(34) in tRNA(Ile2) + L-lysine + ATP = lysidine(34) in tRNA(Ile2) + AMP + diphosphate + H(+)</text>
        <dbReference type="Rhea" id="RHEA:43744"/>
        <dbReference type="Rhea" id="RHEA-COMP:10625"/>
        <dbReference type="Rhea" id="RHEA-COMP:10670"/>
        <dbReference type="ChEBI" id="CHEBI:15378"/>
        <dbReference type="ChEBI" id="CHEBI:30616"/>
        <dbReference type="ChEBI" id="CHEBI:32551"/>
        <dbReference type="ChEBI" id="CHEBI:33019"/>
        <dbReference type="ChEBI" id="CHEBI:82748"/>
        <dbReference type="ChEBI" id="CHEBI:83665"/>
        <dbReference type="ChEBI" id="CHEBI:456215"/>
        <dbReference type="EC" id="6.3.4.19"/>
    </reaction>
</comment>
<comment type="domain">
    <text evidence="7">The N-terminal region contains the highly conserved SGGXDS motif, predicted to be a P-loop motif involved in ATP binding.</text>
</comment>
<evidence type="ECO:0000256" key="3">
    <source>
        <dbReference type="ARBA" id="ARBA00022694"/>
    </source>
</evidence>
<evidence type="ECO:0000256" key="7">
    <source>
        <dbReference type="HAMAP-Rule" id="MF_01161"/>
    </source>
</evidence>
<dbReference type="KEGG" id="madi:A7U43_06290"/>
<dbReference type="GO" id="GO:0032267">
    <property type="term" value="F:tRNA(Ile)-lysidine synthase activity"/>
    <property type="evidence" value="ECO:0007669"/>
    <property type="project" value="UniProtKB-EC"/>
</dbReference>
<gene>
    <name evidence="7" type="primary">tilS</name>
    <name evidence="10" type="ORF">A7U43_06290</name>
</gene>
<dbReference type="Pfam" id="PF01171">
    <property type="entry name" value="ATP_bind_3"/>
    <property type="match status" value="1"/>
</dbReference>
<dbReference type="Proteomes" id="UP000077143">
    <property type="component" value="Chromosome"/>
</dbReference>
<comment type="function">
    <text evidence="7">Ligates lysine onto the cytidine present at position 34 of the AUA codon-specific tRNA(Ile) that contains the anticodon CAU, in an ATP-dependent manner. Cytidine is converted to lysidine, thus changing the amino acid specificity of the tRNA from methionine to isoleucine.</text>
</comment>
<dbReference type="InterPro" id="IPR011063">
    <property type="entry name" value="TilS/TtcA_N"/>
</dbReference>
<accession>A0A172UIX4</accession>
<reference evidence="10 11" key="1">
    <citation type="submission" date="2016-05" db="EMBL/GenBank/DDBJ databases">
        <title>Complete genome sequence of a phthalic acid esters degrading Mycobacterium sp. YC-RL4.</title>
        <authorList>
            <person name="Ren L."/>
            <person name="Fan S."/>
            <person name="Ruth N."/>
            <person name="Jia Y."/>
            <person name="Wang J."/>
            <person name="Qiao C."/>
        </authorList>
    </citation>
    <scope>NUCLEOTIDE SEQUENCE [LARGE SCALE GENOMIC DNA]</scope>
    <source>
        <strain evidence="10 11">YC-RL4</strain>
    </source>
</reference>
<dbReference type="EMBL" id="CP015596">
    <property type="protein sequence ID" value="ANE78985.1"/>
    <property type="molecule type" value="Genomic_DNA"/>
</dbReference>
<keyword evidence="11" id="KW-1185">Reference proteome</keyword>
<dbReference type="PANTHER" id="PTHR43033:SF1">
    <property type="entry name" value="TRNA(ILE)-LYSIDINE SYNTHASE-RELATED"/>
    <property type="match status" value="1"/>
</dbReference>
<dbReference type="OrthoDB" id="5244702at2"/>
<dbReference type="AlphaFoldDB" id="A0A172UIX4"/>
<dbReference type="HAMAP" id="MF_01161">
    <property type="entry name" value="tRNA_Ile_lys_synt"/>
    <property type="match status" value="1"/>
</dbReference>
<feature type="domain" description="tRNA(Ile)-lysidine synthase substrate-binding" evidence="9">
    <location>
        <begin position="240"/>
        <end position="303"/>
    </location>
</feature>
<dbReference type="NCBIfam" id="TIGR02432">
    <property type="entry name" value="lysidine_TilS_N"/>
    <property type="match status" value="1"/>
</dbReference>
<keyword evidence="1 7" id="KW-0963">Cytoplasm</keyword>
<dbReference type="SUPFAM" id="SSF82829">
    <property type="entry name" value="MesJ substrate recognition domain-like"/>
    <property type="match status" value="1"/>
</dbReference>
<dbReference type="RefSeq" id="WP_067992406.1">
    <property type="nucleotide sequence ID" value="NZ_CP015596.1"/>
</dbReference>
<name>A0A172UIX4_9MYCO</name>
<dbReference type="Gene3D" id="3.40.50.620">
    <property type="entry name" value="HUPs"/>
    <property type="match status" value="1"/>
</dbReference>